<dbReference type="GO" id="GO:0015628">
    <property type="term" value="P:protein secretion by the type II secretion system"/>
    <property type="evidence" value="ECO:0007669"/>
    <property type="project" value="TreeGrafter"/>
</dbReference>
<evidence type="ECO:0000256" key="1">
    <source>
        <dbReference type="SAM" id="Phobius"/>
    </source>
</evidence>
<keyword evidence="1" id="KW-1133">Transmembrane helix</keyword>
<dbReference type="SMART" id="SM00278">
    <property type="entry name" value="HhH1"/>
    <property type="match status" value="2"/>
</dbReference>
<dbReference type="InterPro" id="IPR051675">
    <property type="entry name" value="Endo/Exo/Phosphatase_dom_1"/>
</dbReference>
<comment type="caution">
    <text evidence="3">The sequence shown here is derived from an EMBL/GenBank/DDBJ whole genome shotgun (WGS) entry which is preliminary data.</text>
</comment>
<dbReference type="Gene3D" id="1.10.150.280">
    <property type="entry name" value="AF1531-like domain"/>
    <property type="match status" value="1"/>
</dbReference>
<dbReference type="GO" id="GO:0015627">
    <property type="term" value="C:type II protein secretion system complex"/>
    <property type="evidence" value="ECO:0007669"/>
    <property type="project" value="TreeGrafter"/>
</dbReference>
<dbReference type="PANTHER" id="PTHR21180">
    <property type="entry name" value="ENDONUCLEASE/EXONUCLEASE/PHOSPHATASE FAMILY DOMAIN-CONTAINING PROTEIN 1"/>
    <property type="match status" value="1"/>
</dbReference>
<dbReference type="InterPro" id="IPR003583">
    <property type="entry name" value="Hlx-hairpin-Hlx_DNA-bd_motif"/>
</dbReference>
<gene>
    <name evidence="3" type="ORF">BHF71_04000</name>
</gene>
<evidence type="ECO:0000313" key="4">
    <source>
        <dbReference type="Proteomes" id="UP000243739"/>
    </source>
</evidence>
<dbReference type="RefSeq" id="WP_069657532.1">
    <property type="nucleotide sequence ID" value="NZ_MIJF01000078.1"/>
</dbReference>
<organism evidence="3 4">
    <name type="scientific">Vulcanibacillus modesticaldus</name>
    <dbReference type="NCBI Taxonomy" id="337097"/>
    <lineage>
        <taxon>Bacteria</taxon>
        <taxon>Bacillati</taxon>
        <taxon>Bacillota</taxon>
        <taxon>Bacilli</taxon>
        <taxon>Bacillales</taxon>
        <taxon>Bacillaceae</taxon>
        <taxon>Vulcanibacillus</taxon>
    </lineage>
</organism>
<dbReference type="GO" id="GO:0003677">
    <property type="term" value="F:DNA binding"/>
    <property type="evidence" value="ECO:0007669"/>
    <property type="project" value="InterPro"/>
</dbReference>
<dbReference type="InterPro" id="IPR019554">
    <property type="entry name" value="Soluble_ligand-bd"/>
</dbReference>
<feature type="domain" description="Helix-hairpin-helix DNA-binding motif class 1" evidence="2">
    <location>
        <begin position="175"/>
        <end position="194"/>
    </location>
</feature>
<keyword evidence="1" id="KW-0812">Transmembrane</keyword>
<reference evidence="3 4" key="1">
    <citation type="submission" date="2016-09" db="EMBL/GenBank/DDBJ databases">
        <title>Draft genome sequence for the type strain of Vulcanibacillus modesticaldus BR, a strictly anaerobic, moderately thermophilic, and nitrate-reducing bacterium from deep sea-hydrothermal vents of the Mid-Atlantic Ridge.</title>
        <authorList>
            <person name="Abin C.A."/>
            <person name="Hollibaugh J.T."/>
        </authorList>
    </citation>
    <scope>NUCLEOTIDE SEQUENCE [LARGE SCALE GENOMIC DNA]</scope>
    <source>
        <strain evidence="3 4">BR</strain>
    </source>
</reference>
<feature type="transmembrane region" description="Helical" evidence="1">
    <location>
        <begin position="9"/>
        <end position="28"/>
    </location>
</feature>
<dbReference type="SUPFAM" id="SSF47781">
    <property type="entry name" value="RuvA domain 2-like"/>
    <property type="match status" value="1"/>
</dbReference>
<dbReference type="GO" id="GO:0006281">
    <property type="term" value="P:DNA repair"/>
    <property type="evidence" value="ECO:0007669"/>
    <property type="project" value="InterPro"/>
</dbReference>
<feature type="domain" description="Helix-hairpin-helix DNA-binding motif class 1" evidence="2">
    <location>
        <begin position="145"/>
        <end position="164"/>
    </location>
</feature>
<dbReference type="Gene3D" id="3.10.20.600">
    <property type="match status" value="1"/>
</dbReference>
<dbReference type="Pfam" id="PF12836">
    <property type="entry name" value="HHH_3"/>
    <property type="match status" value="1"/>
</dbReference>
<name>A0A1D2YS62_9BACI</name>
<dbReference type="Proteomes" id="UP000243739">
    <property type="component" value="Unassembled WGS sequence"/>
</dbReference>
<keyword evidence="4" id="KW-1185">Reference proteome</keyword>
<accession>A0A1D2YS62</accession>
<dbReference type="PANTHER" id="PTHR21180:SF32">
    <property type="entry name" value="ENDONUCLEASE_EXONUCLEASE_PHOSPHATASE FAMILY DOMAIN-CONTAINING PROTEIN 1"/>
    <property type="match status" value="1"/>
</dbReference>
<dbReference type="EMBL" id="MIJF01000078">
    <property type="protein sequence ID" value="OEF96899.1"/>
    <property type="molecule type" value="Genomic_DNA"/>
</dbReference>
<evidence type="ECO:0000313" key="3">
    <source>
        <dbReference type="EMBL" id="OEF96899.1"/>
    </source>
</evidence>
<dbReference type="AlphaFoldDB" id="A0A1D2YS62"/>
<protein>
    <recommendedName>
        <fullName evidence="2">Helix-hairpin-helix DNA-binding motif class 1 domain-containing protein</fullName>
    </recommendedName>
</protein>
<keyword evidence="1" id="KW-0472">Membrane</keyword>
<evidence type="ECO:0000259" key="2">
    <source>
        <dbReference type="SMART" id="SM00278"/>
    </source>
</evidence>
<dbReference type="OrthoDB" id="9790239at2"/>
<dbReference type="Pfam" id="PF10531">
    <property type="entry name" value="SLBB"/>
    <property type="match status" value="1"/>
</dbReference>
<dbReference type="InterPro" id="IPR010994">
    <property type="entry name" value="RuvA_2-like"/>
</dbReference>
<dbReference type="NCBIfam" id="TIGR00426">
    <property type="entry name" value="competence protein ComEA helix-hairpin-helix repeat region"/>
    <property type="match status" value="1"/>
</dbReference>
<proteinExistence type="predicted"/>
<dbReference type="InterPro" id="IPR004509">
    <property type="entry name" value="Competence_ComEA_HhH"/>
</dbReference>
<dbReference type="STRING" id="337097.BHF71_04000"/>
<sequence length="198" mass="22109">MYLTLKRKIAIGLIFILLLFMIVQYIFLKKEEPPLFVEVDPLKETAKIGIKVKDTVNEEKQDVVVDIKGEVNKPGVYQVDVNDRIQDVITIAGGVTEEADLSQVNLAMKVRDEMVIYIPKTGEKLASNPINLNMGKISINNSDINQLMMLDGIGEAKAKAIIEYRNTNGSFKTIEEIMKVPGIGAKIFAQIKDEITLN</sequence>